<sequence length="203" mass="22788">MSGRSVRAETRSRAKDDIKRVMASVDKVRNWEKKWVTVGDTSLRIYKWVPVSEPNKSNDKSKSNKSRDEKYRSEVTTPENSSSPGMMDALDDNSNQSSIADYSSVKQENRASPAPESTTPSQNDNKDQSNQSLSPGKEQHKNTNGNVSPSKFLNTSTTRRDRSTVGENETSTENLHDSQEFEGDITPSKMSKFERPSTDFDNI</sequence>
<organism evidence="1 2">
    <name type="scientific">Dallia pectoralis</name>
    <name type="common">Alaska blackfish</name>
    <dbReference type="NCBI Taxonomy" id="75939"/>
    <lineage>
        <taxon>Eukaryota</taxon>
        <taxon>Metazoa</taxon>
        <taxon>Chordata</taxon>
        <taxon>Craniata</taxon>
        <taxon>Vertebrata</taxon>
        <taxon>Euteleostomi</taxon>
        <taxon>Actinopterygii</taxon>
        <taxon>Neopterygii</taxon>
        <taxon>Teleostei</taxon>
        <taxon>Protacanthopterygii</taxon>
        <taxon>Esociformes</taxon>
        <taxon>Umbridae</taxon>
        <taxon>Dallia</taxon>
    </lineage>
</organism>
<protein>
    <submittedName>
        <fullName evidence="1">Uncharacterized protein</fullName>
    </submittedName>
</protein>
<gene>
    <name evidence="1" type="ORF">DPEC_G00264170</name>
</gene>
<comment type="caution">
    <text evidence="1">The sequence shown here is derived from an EMBL/GenBank/DDBJ whole genome shotgun (WGS) entry which is preliminary data.</text>
</comment>
<dbReference type="Proteomes" id="UP001157502">
    <property type="component" value="Chromosome 23"/>
</dbReference>
<dbReference type="EMBL" id="CM055750">
    <property type="protein sequence ID" value="KAJ7994272.1"/>
    <property type="molecule type" value="Genomic_DNA"/>
</dbReference>
<evidence type="ECO:0000313" key="1">
    <source>
        <dbReference type="EMBL" id="KAJ7994272.1"/>
    </source>
</evidence>
<evidence type="ECO:0000313" key="2">
    <source>
        <dbReference type="Proteomes" id="UP001157502"/>
    </source>
</evidence>
<accession>A0ACC2FSJ0</accession>
<reference evidence="1" key="1">
    <citation type="submission" date="2021-05" db="EMBL/GenBank/DDBJ databases">
        <authorList>
            <person name="Pan Q."/>
            <person name="Jouanno E."/>
            <person name="Zahm M."/>
            <person name="Klopp C."/>
            <person name="Cabau C."/>
            <person name="Louis A."/>
            <person name="Berthelot C."/>
            <person name="Parey E."/>
            <person name="Roest Crollius H."/>
            <person name="Montfort J."/>
            <person name="Robinson-Rechavi M."/>
            <person name="Bouchez O."/>
            <person name="Lampietro C."/>
            <person name="Lopez Roques C."/>
            <person name="Donnadieu C."/>
            <person name="Postlethwait J."/>
            <person name="Bobe J."/>
            <person name="Dillon D."/>
            <person name="Chandos A."/>
            <person name="von Hippel F."/>
            <person name="Guiguen Y."/>
        </authorList>
    </citation>
    <scope>NUCLEOTIDE SEQUENCE</scope>
    <source>
        <strain evidence="1">YG-Jan2019</strain>
    </source>
</reference>
<keyword evidence="2" id="KW-1185">Reference proteome</keyword>
<proteinExistence type="predicted"/>
<name>A0ACC2FSJ0_DALPE</name>